<organism evidence="2 3">
    <name type="scientific">Thalassospira indica</name>
    <dbReference type="NCBI Taxonomy" id="1891279"/>
    <lineage>
        <taxon>Bacteria</taxon>
        <taxon>Pseudomonadati</taxon>
        <taxon>Pseudomonadota</taxon>
        <taxon>Alphaproteobacteria</taxon>
        <taxon>Rhodospirillales</taxon>
        <taxon>Thalassospiraceae</taxon>
        <taxon>Thalassospira</taxon>
    </lineage>
</organism>
<reference evidence="2 3" key="1">
    <citation type="submission" date="2018-08" db="EMBL/GenBank/DDBJ databases">
        <title>Complete genome sequence of type strain Thalassospira indica MCCC 1A01103T, isolated from isolated from deep seawater of the Indian Ocean.</title>
        <authorList>
            <person name="Liu Y."/>
        </authorList>
    </citation>
    <scope>NUCLEOTIDE SEQUENCE [LARGE SCALE GENOMIC DNA]</scope>
    <source>
        <strain evidence="2 3">PB8BT</strain>
    </source>
</reference>
<evidence type="ECO:0000256" key="1">
    <source>
        <dbReference type="SAM" id="MobiDB-lite"/>
    </source>
</evidence>
<feature type="region of interest" description="Disordered" evidence="1">
    <location>
        <begin position="37"/>
        <end position="69"/>
    </location>
</feature>
<dbReference type="EMBL" id="CP031555">
    <property type="protein sequence ID" value="AXO13537.1"/>
    <property type="molecule type" value="Genomic_DNA"/>
</dbReference>
<sequence>MWGDVVIRAYLLLFRQQHVPAIDLETAVLPPEVDQEIKTEKGGKGRSKAKIVTFDTARNDPKAAKRQQS</sequence>
<proteinExistence type="predicted"/>
<protein>
    <submittedName>
        <fullName evidence="2">Uncharacterized protein</fullName>
    </submittedName>
</protein>
<gene>
    <name evidence="2" type="ORF">DY252_04410</name>
</gene>
<keyword evidence="3" id="KW-1185">Reference proteome</keyword>
<evidence type="ECO:0000313" key="3">
    <source>
        <dbReference type="Proteomes" id="UP000256971"/>
    </source>
</evidence>
<name>A0ABN5NGX7_9PROT</name>
<accession>A0ABN5NGX7</accession>
<evidence type="ECO:0000313" key="2">
    <source>
        <dbReference type="EMBL" id="AXO13537.1"/>
    </source>
</evidence>
<dbReference type="Proteomes" id="UP000256971">
    <property type="component" value="Chromosome"/>
</dbReference>